<evidence type="ECO:0000313" key="2">
    <source>
        <dbReference type="Proteomes" id="UP001190700"/>
    </source>
</evidence>
<dbReference type="GO" id="GO:0016791">
    <property type="term" value="F:phosphatase activity"/>
    <property type="evidence" value="ECO:0007669"/>
    <property type="project" value="TreeGrafter"/>
</dbReference>
<keyword evidence="2" id="KW-1185">Reference proteome</keyword>
<protein>
    <submittedName>
        <fullName evidence="1">Uncharacterized protein</fullName>
    </submittedName>
</protein>
<reference evidence="1 2" key="1">
    <citation type="journal article" date="2015" name="Genome Biol. Evol.">
        <title>Comparative Genomics of a Bacterivorous Green Alga Reveals Evolutionary Causalities and Consequences of Phago-Mixotrophic Mode of Nutrition.</title>
        <authorList>
            <person name="Burns J.A."/>
            <person name="Paasch A."/>
            <person name="Narechania A."/>
            <person name="Kim E."/>
        </authorList>
    </citation>
    <scope>NUCLEOTIDE SEQUENCE [LARGE SCALE GENOMIC DNA]</scope>
    <source>
        <strain evidence="1 2">PLY_AMNH</strain>
    </source>
</reference>
<accession>A0AAE0KTF8</accession>
<dbReference type="EMBL" id="LGRX02018135">
    <property type="protein sequence ID" value="KAK3260131.1"/>
    <property type="molecule type" value="Genomic_DNA"/>
</dbReference>
<gene>
    <name evidence="1" type="ORF">CYMTET_30898</name>
</gene>
<dbReference type="AlphaFoldDB" id="A0AAE0KTF8"/>
<dbReference type="Pfam" id="PF08282">
    <property type="entry name" value="Hydrolase_3"/>
    <property type="match status" value="1"/>
</dbReference>
<dbReference type="SUPFAM" id="SSF56784">
    <property type="entry name" value="HAD-like"/>
    <property type="match status" value="1"/>
</dbReference>
<evidence type="ECO:0000313" key="1">
    <source>
        <dbReference type="EMBL" id="KAK3260131.1"/>
    </source>
</evidence>
<dbReference type="GO" id="GO:0005829">
    <property type="term" value="C:cytosol"/>
    <property type="evidence" value="ECO:0007669"/>
    <property type="project" value="TreeGrafter"/>
</dbReference>
<dbReference type="Proteomes" id="UP001190700">
    <property type="component" value="Unassembled WGS sequence"/>
</dbReference>
<dbReference type="Gene3D" id="3.40.50.1000">
    <property type="entry name" value="HAD superfamily/HAD-like"/>
    <property type="match status" value="1"/>
</dbReference>
<proteinExistence type="predicted"/>
<comment type="caution">
    <text evidence="1">The sequence shown here is derived from an EMBL/GenBank/DDBJ whole genome shotgun (WGS) entry which is preliminary data.</text>
</comment>
<dbReference type="InterPro" id="IPR023214">
    <property type="entry name" value="HAD_sf"/>
</dbReference>
<name>A0AAE0KTF8_9CHLO</name>
<dbReference type="PANTHER" id="PTHR10000">
    <property type="entry name" value="PHOSPHOSERINE PHOSPHATASE"/>
    <property type="match status" value="1"/>
</dbReference>
<dbReference type="InterPro" id="IPR036412">
    <property type="entry name" value="HAD-like_sf"/>
</dbReference>
<dbReference type="GO" id="GO:0000287">
    <property type="term" value="F:magnesium ion binding"/>
    <property type="evidence" value="ECO:0007669"/>
    <property type="project" value="TreeGrafter"/>
</dbReference>
<organism evidence="1 2">
    <name type="scientific">Cymbomonas tetramitiformis</name>
    <dbReference type="NCBI Taxonomy" id="36881"/>
    <lineage>
        <taxon>Eukaryota</taxon>
        <taxon>Viridiplantae</taxon>
        <taxon>Chlorophyta</taxon>
        <taxon>Pyramimonadophyceae</taxon>
        <taxon>Pyramimonadales</taxon>
        <taxon>Pyramimonadaceae</taxon>
        <taxon>Cymbomonas</taxon>
    </lineage>
</organism>
<dbReference type="PANTHER" id="PTHR10000:SF8">
    <property type="entry name" value="HAD SUPERFAMILY HYDROLASE-LIKE, TYPE 3"/>
    <property type="match status" value="1"/>
</dbReference>
<sequence length="327" mass="35172">MLITNRITIVGPNYRPQFRSRKVRSYPSYPAEHPSKSIPLFRAYRSFGTAQATRHLLGCLPGTTELNLEVTERGASQVVDMVYTLVALDLDGTTLNTDHELSPLTKSTLRQLCADGVMVSIATGRSINAIRPVVKELALPVEMPVVCFNGACGVMCRSDGTSSDLFSTSLSLEATKAVLELAAQLGLMAQYYVGDDVFAAPTCEAHHELLQKYATLTGHPQTIVDTYDTLLSTLPSKILILGPSPDVILDAAGSSQGLADVHLIRGSPDPFFVEFLPPGVCKGAPRTGRGNLGDPAGTRPCGDSTLRELHRNWVSSAIYFPFALPGL</sequence>